<evidence type="ECO:0000313" key="2">
    <source>
        <dbReference type="Proteomes" id="UP001180020"/>
    </source>
</evidence>
<name>A0AAV9D696_ACOCL</name>
<reference evidence="1" key="2">
    <citation type="submission" date="2023-06" db="EMBL/GenBank/DDBJ databases">
        <authorList>
            <person name="Ma L."/>
            <person name="Liu K.-W."/>
            <person name="Li Z."/>
            <person name="Hsiao Y.-Y."/>
            <person name="Qi Y."/>
            <person name="Fu T."/>
            <person name="Tang G."/>
            <person name="Zhang D."/>
            <person name="Sun W.-H."/>
            <person name="Liu D.-K."/>
            <person name="Li Y."/>
            <person name="Chen G.-Z."/>
            <person name="Liu X.-D."/>
            <person name="Liao X.-Y."/>
            <person name="Jiang Y.-T."/>
            <person name="Yu X."/>
            <person name="Hao Y."/>
            <person name="Huang J."/>
            <person name="Zhao X.-W."/>
            <person name="Ke S."/>
            <person name="Chen Y.-Y."/>
            <person name="Wu W.-L."/>
            <person name="Hsu J.-L."/>
            <person name="Lin Y.-F."/>
            <person name="Huang M.-D."/>
            <person name="Li C.-Y."/>
            <person name="Huang L."/>
            <person name="Wang Z.-W."/>
            <person name="Zhao X."/>
            <person name="Zhong W.-Y."/>
            <person name="Peng D.-H."/>
            <person name="Ahmad S."/>
            <person name="Lan S."/>
            <person name="Zhang J.-S."/>
            <person name="Tsai W.-C."/>
            <person name="Van De Peer Y."/>
            <person name="Liu Z.-J."/>
        </authorList>
    </citation>
    <scope>NUCLEOTIDE SEQUENCE</scope>
    <source>
        <strain evidence="1">CP</strain>
        <tissue evidence="1">Leaves</tissue>
    </source>
</reference>
<organism evidence="1 2">
    <name type="scientific">Acorus calamus</name>
    <name type="common">Sweet flag</name>
    <dbReference type="NCBI Taxonomy" id="4465"/>
    <lineage>
        <taxon>Eukaryota</taxon>
        <taxon>Viridiplantae</taxon>
        <taxon>Streptophyta</taxon>
        <taxon>Embryophyta</taxon>
        <taxon>Tracheophyta</taxon>
        <taxon>Spermatophyta</taxon>
        <taxon>Magnoliopsida</taxon>
        <taxon>Liliopsida</taxon>
        <taxon>Acoraceae</taxon>
        <taxon>Acorus</taxon>
    </lineage>
</organism>
<accession>A0AAV9D696</accession>
<protein>
    <submittedName>
        <fullName evidence="1">Uncharacterized protein</fullName>
    </submittedName>
</protein>
<comment type="caution">
    <text evidence="1">The sequence shown here is derived from an EMBL/GenBank/DDBJ whole genome shotgun (WGS) entry which is preliminary data.</text>
</comment>
<proteinExistence type="predicted"/>
<dbReference type="EMBL" id="JAUJYO010000015">
    <property type="protein sequence ID" value="KAK1296818.1"/>
    <property type="molecule type" value="Genomic_DNA"/>
</dbReference>
<dbReference type="Proteomes" id="UP001180020">
    <property type="component" value="Unassembled WGS sequence"/>
</dbReference>
<dbReference type="AlphaFoldDB" id="A0AAV9D696"/>
<evidence type="ECO:0000313" key="1">
    <source>
        <dbReference type="EMBL" id="KAK1296818.1"/>
    </source>
</evidence>
<sequence length="73" mass="7963">MEEGWQVVKRWKKGGNFGRAGPSKSMFKDANGAVDFPPLFVSLWTNKDASFPPSVLVCFGGWTVPVKIEDCGG</sequence>
<gene>
    <name evidence="1" type="ORF">QJS10_CPB15g00845</name>
</gene>
<reference evidence="1" key="1">
    <citation type="journal article" date="2023" name="Nat. Commun.">
        <title>Diploid and tetraploid genomes of Acorus and the evolution of monocots.</title>
        <authorList>
            <person name="Ma L."/>
            <person name="Liu K.W."/>
            <person name="Li Z."/>
            <person name="Hsiao Y.Y."/>
            <person name="Qi Y."/>
            <person name="Fu T."/>
            <person name="Tang G.D."/>
            <person name="Zhang D."/>
            <person name="Sun W.H."/>
            <person name="Liu D.K."/>
            <person name="Li Y."/>
            <person name="Chen G.Z."/>
            <person name="Liu X.D."/>
            <person name="Liao X.Y."/>
            <person name="Jiang Y.T."/>
            <person name="Yu X."/>
            <person name="Hao Y."/>
            <person name="Huang J."/>
            <person name="Zhao X.W."/>
            <person name="Ke S."/>
            <person name="Chen Y.Y."/>
            <person name="Wu W.L."/>
            <person name="Hsu J.L."/>
            <person name="Lin Y.F."/>
            <person name="Huang M.D."/>
            <person name="Li C.Y."/>
            <person name="Huang L."/>
            <person name="Wang Z.W."/>
            <person name="Zhao X."/>
            <person name="Zhong W.Y."/>
            <person name="Peng D.H."/>
            <person name="Ahmad S."/>
            <person name="Lan S."/>
            <person name="Zhang J.S."/>
            <person name="Tsai W.C."/>
            <person name="Van de Peer Y."/>
            <person name="Liu Z.J."/>
        </authorList>
    </citation>
    <scope>NUCLEOTIDE SEQUENCE</scope>
    <source>
        <strain evidence="1">CP</strain>
    </source>
</reference>
<keyword evidence="2" id="KW-1185">Reference proteome</keyword>